<dbReference type="EMBL" id="JASPKY010000630">
    <property type="protein sequence ID" value="KAK9687668.1"/>
    <property type="molecule type" value="Genomic_DNA"/>
</dbReference>
<organism evidence="2 3">
    <name type="scientific">Popillia japonica</name>
    <name type="common">Japanese beetle</name>
    <dbReference type="NCBI Taxonomy" id="7064"/>
    <lineage>
        <taxon>Eukaryota</taxon>
        <taxon>Metazoa</taxon>
        <taxon>Ecdysozoa</taxon>
        <taxon>Arthropoda</taxon>
        <taxon>Hexapoda</taxon>
        <taxon>Insecta</taxon>
        <taxon>Pterygota</taxon>
        <taxon>Neoptera</taxon>
        <taxon>Endopterygota</taxon>
        <taxon>Coleoptera</taxon>
        <taxon>Polyphaga</taxon>
        <taxon>Scarabaeiformia</taxon>
        <taxon>Scarabaeidae</taxon>
        <taxon>Rutelinae</taxon>
        <taxon>Popillia</taxon>
    </lineage>
</organism>
<feature type="compositionally biased region" description="Polar residues" evidence="1">
    <location>
        <begin position="60"/>
        <end position="70"/>
    </location>
</feature>
<evidence type="ECO:0000313" key="3">
    <source>
        <dbReference type="Proteomes" id="UP001458880"/>
    </source>
</evidence>
<comment type="caution">
    <text evidence="2">The sequence shown here is derived from an EMBL/GenBank/DDBJ whole genome shotgun (WGS) entry which is preliminary data.</text>
</comment>
<gene>
    <name evidence="2" type="ORF">QE152_g36099</name>
</gene>
<accession>A0AAW1IDT8</accession>
<dbReference type="Proteomes" id="UP001458880">
    <property type="component" value="Unassembled WGS sequence"/>
</dbReference>
<reference evidence="2 3" key="1">
    <citation type="journal article" date="2024" name="BMC Genomics">
        <title>De novo assembly and annotation of Popillia japonica's genome with initial clues to its potential as an invasive pest.</title>
        <authorList>
            <person name="Cucini C."/>
            <person name="Boschi S."/>
            <person name="Funari R."/>
            <person name="Cardaioli E."/>
            <person name="Iannotti N."/>
            <person name="Marturano G."/>
            <person name="Paoli F."/>
            <person name="Bruttini M."/>
            <person name="Carapelli A."/>
            <person name="Frati F."/>
            <person name="Nardi F."/>
        </authorList>
    </citation>
    <scope>NUCLEOTIDE SEQUENCE [LARGE SCALE GENOMIC DNA]</scope>
    <source>
        <strain evidence="2">DMR45628</strain>
    </source>
</reference>
<keyword evidence="3" id="KW-1185">Reference proteome</keyword>
<dbReference type="AlphaFoldDB" id="A0AAW1IDT8"/>
<evidence type="ECO:0000313" key="2">
    <source>
        <dbReference type="EMBL" id="KAK9687668.1"/>
    </source>
</evidence>
<proteinExistence type="predicted"/>
<sequence>MRLWSNRSTLVRPASSISAIYVGFCKIRSCCDVITDSKGYNNSQVSDDDEKGDEGRRNAARQTNGIISAE</sequence>
<protein>
    <submittedName>
        <fullName evidence="2">Uncharacterized protein</fullName>
    </submittedName>
</protein>
<evidence type="ECO:0000256" key="1">
    <source>
        <dbReference type="SAM" id="MobiDB-lite"/>
    </source>
</evidence>
<feature type="region of interest" description="Disordered" evidence="1">
    <location>
        <begin position="36"/>
        <end position="70"/>
    </location>
</feature>
<name>A0AAW1IDT8_POPJA</name>